<reference evidence="2" key="2">
    <citation type="submission" date="2023-11" db="UniProtKB">
        <authorList>
            <consortium name="WormBaseParasite"/>
        </authorList>
    </citation>
    <scope>IDENTIFICATION</scope>
</reference>
<dbReference type="WBParaSite" id="TREG1_59860.1">
    <property type="protein sequence ID" value="TREG1_59860.1"/>
    <property type="gene ID" value="TREG1_59860"/>
</dbReference>
<sequence>MWKAFRVRAKVICAQSEIGRPYLHEVVFCFNEASSLVDCPPEYASDLQSFQPDLDVEDEESLMQQMESQILCPAKFIIPDYQIVEDNARLSNFLPLLPDELD</sequence>
<evidence type="ECO:0000313" key="1">
    <source>
        <dbReference type="Proteomes" id="UP000050795"/>
    </source>
</evidence>
<evidence type="ECO:0000313" key="2">
    <source>
        <dbReference type="WBParaSite" id="TREG1_59860.1"/>
    </source>
</evidence>
<accession>A0AA85K7Q7</accession>
<organism evidence="1 2">
    <name type="scientific">Trichobilharzia regenti</name>
    <name type="common">Nasal bird schistosome</name>
    <dbReference type="NCBI Taxonomy" id="157069"/>
    <lineage>
        <taxon>Eukaryota</taxon>
        <taxon>Metazoa</taxon>
        <taxon>Spiralia</taxon>
        <taxon>Lophotrochozoa</taxon>
        <taxon>Platyhelminthes</taxon>
        <taxon>Trematoda</taxon>
        <taxon>Digenea</taxon>
        <taxon>Strigeidida</taxon>
        <taxon>Schistosomatoidea</taxon>
        <taxon>Schistosomatidae</taxon>
        <taxon>Trichobilharzia</taxon>
    </lineage>
</organism>
<reference evidence="1" key="1">
    <citation type="submission" date="2022-06" db="EMBL/GenBank/DDBJ databases">
        <authorList>
            <person name="Berger JAMES D."/>
            <person name="Berger JAMES D."/>
        </authorList>
    </citation>
    <scope>NUCLEOTIDE SEQUENCE [LARGE SCALE GENOMIC DNA]</scope>
</reference>
<protein>
    <submittedName>
        <fullName evidence="2">Uncharacterized protein</fullName>
    </submittedName>
</protein>
<dbReference type="Proteomes" id="UP000050795">
    <property type="component" value="Unassembled WGS sequence"/>
</dbReference>
<dbReference type="AlphaFoldDB" id="A0AA85K7Q7"/>
<name>A0AA85K7Q7_TRIRE</name>
<keyword evidence="1" id="KW-1185">Reference proteome</keyword>
<proteinExistence type="predicted"/>